<comment type="caution">
    <text evidence="1">The sequence shown here is derived from an EMBL/GenBank/DDBJ whole genome shotgun (WGS) entry which is preliminary data.</text>
</comment>
<protein>
    <submittedName>
        <fullName evidence="1">Uncharacterized protein</fullName>
    </submittedName>
</protein>
<reference evidence="1 2" key="1">
    <citation type="submission" date="2024-01" db="EMBL/GenBank/DDBJ databases">
        <title>A draft genome for a cacao thread blight-causing isolate of Paramarasmius palmivorus.</title>
        <authorList>
            <person name="Baruah I.K."/>
            <person name="Bukari Y."/>
            <person name="Amoako-Attah I."/>
            <person name="Meinhardt L.W."/>
            <person name="Bailey B.A."/>
            <person name="Cohen S.P."/>
        </authorList>
    </citation>
    <scope>NUCLEOTIDE SEQUENCE [LARGE SCALE GENOMIC DNA]</scope>
    <source>
        <strain evidence="1 2">GH-12</strain>
    </source>
</reference>
<dbReference type="AlphaFoldDB" id="A0AAW0BN53"/>
<name>A0AAW0BN53_9AGAR</name>
<proteinExistence type="predicted"/>
<dbReference type="Proteomes" id="UP001383192">
    <property type="component" value="Unassembled WGS sequence"/>
</dbReference>
<organism evidence="1 2">
    <name type="scientific">Paramarasmius palmivorus</name>
    <dbReference type="NCBI Taxonomy" id="297713"/>
    <lineage>
        <taxon>Eukaryota</taxon>
        <taxon>Fungi</taxon>
        <taxon>Dikarya</taxon>
        <taxon>Basidiomycota</taxon>
        <taxon>Agaricomycotina</taxon>
        <taxon>Agaricomycetes</taxon>
        <taxon>Agaricomycetidae</taxon>
        <taxon>Agaricales</taxon>
        <taxon>Marasmiineae</taxon>
        <taxon>Marasmiaceae</taxon>
        <taxon>Paramarasmius</taxon>
    </lineage>
</organism>
<keyword evidence="2" id="KW-1185">Reference proteome</keyword>
<evidence type="ECO:0000313" key="2">
    <source>
        <dbReference type="Proteomes" id="UP001383192"/>
    </source>
</evidence>
<evidence type="ECO:0000313" key="1">
    <source>
        <dbReference type="EMBL" id="KAK7027423.1"/>
    </source>
</evidence>
<accession>A0AAW0BN53</accession>
<gene>
    <name evidence="1" type="ORF">VNI00_015259</name>
</gene>
<dbReference type="EMBL" id="JAYKXP010000096">
    <property type="protein sequence ID" value="KAK7027423.1"/>
    <property type="molecule type" value="Genomic_DNA"/>
</dbReference>
<sequence>MPSVNQTTLTDGQFCVEEFTFRLDGSKTLLYFPVKGQPRAVRLPRLALAELDFAPYLTVRARGKAGRGHLRRTFVCTPQLKTFMFIFAEQTAKNRSSVNQFVTSALERLVCGFSRPWIGPLLVDFENEVVEFQGDDILAEVSDVLRHLHMVYEHVHPNDSIPFFRLPDNPALWWMSDTPAETKDEVGVVAVPAFP</sequence>